<feature type="domain" description="HTH crp-type" evidence="5">
    <location>
        <begin position="140"/>
        <end position="210"/>
    </location>
</feature>
<dbReference type="Gene3D" id="1.10.10.10">
    <property type="entry name" value="Winged helix-like DNA-binding domain superfamily/Winged helix DNA-binding domain"/>
    <property type="match status" value="1"/>
</dbReference>
<dbReference type="InterPro" id="IPR014710">
    <property type="entry name" value="RmlC-like_jellyroll"/>
</dbReference>
<dbReference type="Pfam" id="PF00027">
    <property type="entry name" value="cNMP_binding"/>
    <property type="match status" value="1"/>
</dbReference>
<dbReference type="SMART" id="SM00419">
    <property type="entry name" value="HTH_CRP"/>
    <property type="match status" value="1"/>
</dbReference>
<keyword evidence="2" id="KW-0238">DNA-binding</keyword>
<reference evidence="6 7" key="1">
    <citation type="submission" date="2020-03" db="EMBL/GenBank/DDBJ databases">
        <title>Two novel Motilibacter sp.</title>
        <authorList>
            <person name="Liu S."/>
        </authorList>
    </citation>
    <scope>NUCLEOTIDE SEQUENCE [LARGE SCALE GENOMIC DNA]</scope>
    <source>
        <strain evidence="6 7">E257</strain>
    </source>
</reference>
<organism evidence="6 7">
    <name type="scientific">Motilibacter deserti</name>
    <dbReference type="NCBI Taxonomy" id="2714956"/>
    <lineage>
        <taxon>Bacteria</taxon>
        <taxon>Bacillati</taxon>
        <taxon>Actinomycetota</taxon>
        <taxon>Actinomycetes</taxon>
        <taxon>Motilibacterales</taxon>
        <taxon>Motilibacteraceae</taxon>
        <taxon>Motilibacter</taxon>
    </lineage>
</organism>
<keyword evidence="7" id="KW-1185">Reference proteome</keyword>
<dbReference type="SMART" id="SM00100">
    <property type="entry name" value="cNMP"/>
    <property type="match status" value="1"/>
</dbReference>
<dbReference type="SUPFAM" id="SSF46785">
    <property type="entry name" value="Winged helix' DNA-binding domain"/>
    <property type="match status" value="1"/>
</dbReference>
<sequence>MEWPLLASLAPQERREVLAAARPRSFARREVLFHAGDPGDTLFLIRSGHVAVRVTTEYGDTVTLAVLGPGETVGELALLGEVAERSATVIALEATDALTLTRDQIAALRATHPRVERLLLDVLTAQVRRLTGHLVEALYVPVRHRVVRRLLALAEQYGDGARPVTLTVTQDDIAGLAGAARPTVNQVLRALESDGAVSLSRGRIEILDRARLAKHRG</sequence>
<dbReference type="InterPro" id="IPR018490">
    <property type="entry name" value="cNMP-bd_dom_sf"/>
</dbReference>
<name>A0ABX0H375_9ACTN</name>
<dbReference type="InterPro" id="IPR000595">
    <property type="entry name" value="cNMP-bd_dom"/>
</dbReference>
<evidence type="ECO:0000256" key="2">
    <source>
        <dbReference type="ARBA" id="ARBA00023125"/>
    </source>
</evidence>
<dbReference type="InterPro" id="IPR012318">
    <property type="entry name" value="HTH_CRP"/>
</dbReference>
<dbReference type="PROSITE" id="PS51063">
    <property type="entry name" value="HTH_CRP_2"/>
    <property type="match status" value="1"/>
</dbReference>
<accession>A0ABX0H375</accession>
<dbReference type="InterPro" id="IPR036390">
    <property type="entry name" value="WH_DNA-bd_sf"/>
</dbReference>
<dbReference type="Pfam" id="PF13545">
    <property type="entry name" value="HTH_Crp_2"/>
    <property type="match status" value="1"/>
</dbReference>
<dbReference type="RefSeq" id="WP_166284771.1">
    <property type="nucleotide sequence ID" value="NZ_JAANNP010000132.1"/>
</dbReference>
<dbReference type="Gene3D" id="2.60.120.10">
    <property type="entry name" value="Jelly Rolls"/>
    <property type="match status" value="1"/>
</dbReference>
<keyword evidence="3" id="KW-0804">Transcription</keyword>
<keyword evidence="1" id="KW-0805">Transcription regulation</keyword>
<comment type="caution">
    <text evidence="6">The sequence shown here is derived from an EMBL/GenBank/DDBJ whole genome shotgun (WGS) entry which is preliminary data.</text>
</comment>
<dbReference type="InterPro" id="IPR036388">
    <property type="entry name" value="WH-like_DNA-bd_sf"/>
</dbReference>
<evidence type="ECO:0000256" key="1">
    <source>
        <dbReference type="ARBA" id="ARBA00023015"/>
    </source>
</evidence>
<feature type="domain" description="Cyclic nucleotide-binding" evidence="4">
    <location>
        <begin position="5"/>
        <end position="126"/>
    </location>
</feature>
<dbReference type="PANTHER" id="PTHR24567:SF74">
    <property type="entry name" value="HTH-TYPE TRANSCRIPTIONAL REGULATOR ARCR"/>
    <property type="match status" value="1"/>
</dbReference>
<dbReference type="PANTHER" id="PTHR24567">
    <property type="entry name" value="CRP FAMILY TRANSCRIPTIONAL REGULATORY PROTEIN"/>
    <property type="match status" value="1"/>
</dbReference>
<evidence type="ECO:0000313" key="6">
    <source>
        <dbReference type="EMBL" id="NHC16321.1"/>
    </source>
</evidence>
<evidence type="ECO:0000256" key="3">
    <source>
        <dbReference type="ARBA" id="ARBA00023163"/>
    </source>
</evidence>
<evidence type="ECO:0000313" key="7">
    <source>
        <dbReference type="Proteomes" id="UP000800981"/>
    </source>
</evidence>
<proteinExistence type="predicted"/>
<evidence type="ECO:0000259" key="4">
    <source>
        <dbReference type="PROSITE" id="PS50042"/>
    </source>
</evidence>
<dbReference type="PROSITE" id="PS50042">
    <property type="entry name" value="CNMP_BINDING_3"/>
    <property type="match status" value="1"/>
</dbReference>
<evidence type="ECO:0000259" key="5">
    <source>
        <dbReference type="PROSITE" id="PS51063"/>
    </source>
</evidence>
<dbReference type="Proteomes" id="UP000800981">
    <property type="component" value="Unassembled WGS sequence"/>
</dbReference>
<dbReference type="PROSITE" id="PS00889">
    <property type="entry name" value="CNMP_BINDING_2"/>
    <property type="match status" value="1"/>
</dbReference>
<dbReference type="EMBL" id="JAANNP010000132">
    <property type="protein sequence ID" value="NHC16321.1"/>
    <property type="molecule type" value="Genomic_DNA"/>
</dbReference>
<dbReference type="InterPro" id="IPR018488">
    <property type="entry name" value="cNMP-bd_CS"/>
</dbReference>
<dbReference type="CDD" id="cd00038">
    <property type="entry name" value="CAP_ED"/>
    <property type="match status" value="1"/>
</dbReference>
<protein>
    <submittedName>
        <fullName evidence="6">Crp/Fnr family transcriptional regulator</fullName>
    </submittedName>
</protein>
<dbReference type="SUPFAM" id="SSF51206">
    <property type="entry name" value="cAMP-binding domain-like"/>
    <property type="match status" value="1"/>
</dbReference>
<dbReference type="InterPro" id="IPR050397">
    <property type="entry name" value="Env_Response_Regulators"/>
</dbReference>
<gene>
    <name evidence="6" type="ORF">G9H71_21280</name>
</gene>